<gene>
    <name evidence="1" type="ORF">ACFSJU_09665</name>
</gene>
<dbReference type="SUPFAM" id="SSF53254">
    <property type="entry name" value="Phosphoglycerate mutase-like"/>
    <property type="match status" value="1"/>
</dbReference>
<accession>A0ABW4ZLZ9</accession>
<sequence length="165" mass="18523">MKQLLLVRHAKSDWSSNAKSDFDRPLNKRGHRDAPEMAERLLTQHLIPQLIVSSPAVRALTTAKYFADTLGIDETQIELEPAIYEASAAALLKVINNLDSSYDFVAMFGHNPGMTNLAINLCDTAVYDMPTCGMILIEFPFDDWKLISQDTGSEKLYDFPKNEND</sequence>
<organism evidence="1 2">
    <name type="scientific">Paradesertivirga mongoliensis</name>
    <dbReference type="NCBI Taxonomy" id="2100740"/>
    <lineage>
        <taxon>Bacteria</taxon>
        <taxon>Pseudomonadati</taxon>
        <taxon>Bacteroidota</taxon>
        <taxon>Sphingobacteriia</taxon>
        <taxon>Sphingobacteriales</taxon>
        <taxon>Sphingobacteriaceae</taxon>
        <taxon>Paradesertivirga</taxon>
    </lineage>
</organism>
<dbReference type="PANTHER" id="PTHR47623:SF1">
    <property type="entry name" value="OS09G0287300 PROTEIN"/>
    <property type="match status" value="1"/>
</dbReference>
<dbReference type="InterPro" id="IPR013078">
    <property type="entry name" value="His_Pase_superF_clade-1"/>
</dbReference>
<dbReference type="Proteomes" id="UP001597387">
    <property type="component" value="Unassembled WGS sequence"/>
</dbReference>
<comment type="caution">
    <text evidence="1">The sequence shown here is derived from an EMBL/GenBank/DDBJ whole genome shotgun (WGS) entry which is preliminary data.</text>
</comment>
<dbReference type="PANTHER" id="PTHR47623">
    <property type="entry name" value="OS09G0287300 PROTEIN"/>
    <property type="match status" value="1"/>
</dbReference>
<dbReference type="CDD" id="cd07067">
    <property type="entry name" value="HP_PGM_like"/>
    <property type="match status" value="1"/>
</dbReference>
<name>A0ABW4ZLZ9_9SPHI</name>
<protein>
    <submittedName>
        <fullName evidence="1">SixA phosphatase family protein</fullName>
    </submittedName>
</protein>
<dbReference type="InterPro" id="IPR029033">
    <property type="entry name" value="His_PPase_superfam"/>
</dbReference>
<evidence type="ECO:0000313" key="1">
    <source>
        <dbReference type="EMBL" id="MFD2162657.1"/>
    </source>
</evidence>
<dbReference type="RefSeq" id="WP_255903172.1">
    <property type="nucleotide sequence ID" value="NZ_JAFMZO010000003.1"/>
</dbReference>
<dbReference type="Gene3D" id="3.40.50.1240">
    <property type="entry name" value="Phosphoglycerate mutase-like"/>
    <property type="match status" value="1"/>
</dbReference>
<dbReference type="EMBL" id="JBHUHZ010000001">
    <property type="protein sequence ID" value="MFD2162657.1"/>
    <property type="molecule type" value="Genomic_DNA"/>
</dbReference>
<reference evidence="2" key="1">
    <citation type="journal article" date="2019" name="Int. J. Syst. Evol. Microbiol.">
        <title>The Global Catalogue of Microorganisms (GCM) 10K type strain sequencing project: providing services to taxonomists for standard genome sequencing and annotation.</title>
        <authorList>
            <consortium name="The Broad Institute Genomics Platform"/>
            <consortium name="The Broad Institute Genome Sequencing Center for Infectious Disease"/>
            <person name="Wu L."/>
            <person name="Ma J."/>
        </authorList>
    </citation>
    <scope>NUCLEOTIDE SEQUENCE [LARGE SCALE GENOMIC DNA]</scope>
    <source>
        <strain evidence="2">KCTC 42217</strain>
    </source>
</reference>
<keyword evidence="2" id="KW-1185">Reference proteome</keyword>
<evidence type="ECO:0000313" key="2">
    <source>
        <dbReference type="Proteomes" id="UP001597387"/>
    </source>
</evidence>
<dbReference type="Pfam" id="PF00300">
    <property type="entry name" value="His_Phos_1"/>
    <property type="match status" value="1"/>
</dbReference>
<proteinExistence type="predicted"/>